<reference evidence="3" key="1">
    <citation type="submission" date="2016-06" db="EMBL/GenBank/DDBJ databases">
        <authorList>
            <person name="Varghese N."/>
            <person name="Submissions Spin"/>
        </authorList>
    </citation>
    <scope>NUCLEOTIDE SEQUENCE [LARGE SCALE GENOMIC DNA]</scope>
    <source>
        <strain evidence="3">DSM 44815</strain>
    </source>
</reference>
<dbReference type="OrthoDB" id="4952043at2"/>
<evidence type="ECO:0000313" key="2">
    <source>
        <dbReference type="EMBL" id="SBT37022.1"/>
    </source>
</evidence>
<sequence length="104" mass="11285">MTEARFDDTIHAPVRLRICGLLNNADRLDFAVVRDTLGISDATLSKHVKTLADAGHVTINKSASANRTDARRVTWLSLSPTGRSAFAAHIRALQDIAGQPHLTL</sequence>
<dbReference type="InterPro" id="IPR027395">
    <property type="entry name" value="WH_DNA-bd_dom"/>
</dbReference>
<dbReference type="Pfam" id="PF13601">
    <property type="entry name" value="HTH_34"/>
    <property type="match status" value="1"/>
</dbReference>
<dbReference type="PATRIC" id="fig|261654.4.peg.54"/>
<name>A0A1A8YZ79_9ACTN</name>
<dbReference type="Proteomes" id="UP000199385">
    <property type="component" value="Chromosome I"/>
</dbReference>
<dbReference type="EMBL" id="LT594323">
    <property type="protein sequence ID" value="SBT37022.1"/>
    <property type="molecule type" value="Genomic_DNA"/>
</dbReference>
<feature type="domain" description="Winged helix DNA-binding" evidence="1">
    <location>
        <begin position="14"/>
        <end position="96"/>
    </location>
</feature>
<proteinExistence type="predicted"/>
<dbReference type="PANTHER" id="PTHR37318:SF1">
    <property type="entry name" value="BSL7504 PROTEIN"/>
    <property type="match status" value="1"/>
</dbReference>
<dbReference type="AlphaFoldDB" id="A0A1A8YZ79"/>
<dbReference type="GO" id="GO:0003677">
    <property type="term" value="F:DNA binding"/>
    <property type="evidence" value="ECO:0007669"/>
    <property type="project" value="UniProtKB-KW"/>
</dbReference>
<dbReference type="Gene3D" id="1.10.10.10">
    <property type="entry name" value="Winged helix-like DNA-binding domain superfamily/Winged helix DNA-binding domain"/>
    <property type="match status" value="1"/>
</dbReference>
<protein>
    <submittedName>
        <fullName evidence="2">Winged helix DNA-binding domain-containing protein</fullName>
    </submittedName>
</protein>
<organism evidence="2 3">
    <name type="scientific">Micromonospora auratinigra</name>
    <dbReference type="NCBI Taxonomy" id="261654"/>
    <lineage>
        <taxon>Bacteria</taxon>
        <taxon>Bacillati</taxon>
        <taxon>Actinomycetota</taxon>
        <taxon>Actinomycetes</taxon>
        <taxon>Micromonosporales</taxon>
        <taxon>Micromonosporaceae</taxon>
        <taxon>Micromonospora</taxon>
    </lineage>
</organism>
<dbReference type="InterPro" id="IPR036390">
    <property type="entry name" value="WH_DNA-bd_sf"/>
</dbReference>
<dbReference type="RefSeq" id="WP_091655759.1">
    <property type="nucleotide sequence ID" value="NZ_LT594323.1"/>
</dbReference>
<dbReference type="PANTHER" id="PTHR37318">
    <property type="entry name" value="BSL7504 PROTEIN"/>
    <property type="match status" value="1"/>
</dbReference>
<dbReference type="STRING" id="261654.GA0070611_0053"/>
<dbReference type="SUPFAM" id="SSF46785">
    <property type="entry name" value="Winged helix' DNA-binding domain"/>
    <property type="match status" value="1"/>
</dbReference>
<evidence type="ECO:0000313" key="3">
    <source>
        <dbReference type="Proteomes" id="UP000199385"/>
    </source>
</evidence>
<dbReference type="InterPro" id="IPR036388">
    <property type="entry name" value="WH-like_DNA-bd_sf"/>
</dbReference>
<accession>A0A1A8YZ79</accession>
<keyword evidence="2" id="KW-0238">DNA-binding</keyword>
<gene>
    <name evidence="2" type="ORF">GA0070611_0053</name>
</gene>
<evidence type="ECO:0000259" key="1">
    <source>
        <dbReference type="Pfam" id="PF13601"/>
    </source>
</evidence>
<keyword evidence="3" id="KW-1185">Reference proteome</keyword>